<reference evidence="1" key="1">
    <citation type="journal article" date="2022" name="bioRxiv">
        <title>Sequencing and chromosome-scale assembly of the giantPleurodeles waltlgenome.</title>
        <authorList>
            <person name="Brown T."/>
            <person name="Elewa A."/>
            <person name="Iarovenko S."/>
            <person name="Subramanian E."/>
            <person name="Araus A.J."/>
            <person name="Petzold A."/>
            <person name="Susuki M."/>
            <person name="Suzuki K.-i.T."/>
            <person name="Hayashi T."/>
            <person name="Toyoda A."/>
            <person name="Oliveira C."/>
            <person name="Osipova E."/>
            <person name="Leigh N.D."/>
            <person name="Simon A."/>
            <person name="Yun M.H."/>
        </authorList>
    </citation>
    <scope>NUCLEOTIDE SEQUENCE</scope>
    <source>
        <strain evidence="1">20211129_DDA</strain>
        <tissue evidence="1">Liver</tissue>
    </source>
</reference>
<sequence>MTQEVPGRPCWKDHRRGAEHCQKEGRLHRSLRPTSPEILREFGIAPQGKDDGSLMVEHQKKCCVVGVIQGAGAAAWHEEVELDYEKDSLEMGKIVGCEMLGLPDQR</sequence>
<dbReference type="Proteomes" id="UP001066276">
    <property type="component" value="Chromosome 7"/>
</dbReference>
<organism evidence="1 2">
    <name type="scientific">Pleurodeles waltl</name>
    <name type="common">Iberian ribbed newt</name>
    <dbReference type="NCBI Taxonomy" id="8319"/>
    <lineage>
        <taxon>Eukaryota</taxon>
        <taxon>Metazoa</taxon>
        <taxon>Chordata</taxon>
        <taxon>Craniata</taxon>
        <taxon>Vertebrata</taxon>
        <taxon>Euteleostomi</taxon>
        <taxon>Amphibia</taxon>
        <taxon>Batrachia</taxon>
        <taxon>Caudata</taxon>
        <taxon>Salamandroidea</taxon>
        <taxon>Salamandridae</taxon>
        <taxon>Pleurodelinae</taxon>
        <taxon>Pleurodeles</taxon>
    </lineage>
</organism>
<name>A0AAV7PYF3_PLEWA</name>
<protein>
    <submittedName>
        <fullName evidence="1">Uncharacterized protein</fullName>
    </submittedName>
</protein>
<gene>
    <name evidence="1" type="ORF">NDU88_010340</name>
</gene>
<evidence type="ECO:0000313" key="1">
    <source>
        <dbReference type="EMBL" id="KAJ1132010.1"/>
    </source>
</evidence>
<evidence type="ECO:0000313" key="2">
    <source>
        <dbReference type="Proteomes" id="UP001066276"/>
    </source>
</evidence>
<keyword evidence="2" id="KW-1185">Reference proteome</keyword>
<proteinExistence type="predicted"/>
<accession>A0AAV7PYF3</accession>
<dbReference type="EMBL" id="JANPWB010000011">
    <property type="protein sequence ID" value="KAJ1132010.1"/>
    <property type="molecule type" value="Genomic_DNA"/>
</dbReference>
<dbReference type="AlphaFoldDB" id="A0AAV7PYF3"/>
<comment type="caution">
    <text evidence="1">The sequence shown here is derived from an EMBL/GenBank/DDBJ whole genome shotgun (WGS) entry which is preliminary data.</text>
</comment>